<keyword evidence="13" id="KW-1015">Disulfide bond</keyword>
<keyword evidence="19" id="KW-0966">Cell projection</keyword>
<comment type="subunit">
    <text evidence="26">Forms heteropentamers with glycin receptor alpha subunits. Heteropentamers with GLRA1 can be composed of two GLRA1 and three GLRB subunits, or three GLRA1 and two GLRB subunits, or four GLRA1 subunits and one GLRB subunit. Forms heteropentamers with GLRA2. Functional GLRB-GLRA2 heteropentamers contain four GLRA2 subunits and one GLRB subunit, although alternative subunit composition cannot be excluded. Forms a heteropentamer with GLRA3. Interacts with GPHN.</text>
</comment>
<evidence type="ECO:0000256" key="24">
    <source>
        <dbReference type="ARBA" id="ARBA00055821"/>
    </source>
</evidence>
<dbReference type="NCBIfam" id="TIGR00860">
    <property type="entry name" value="LIC"/>
    <property type="match status" value="1"/>
</dbReference>
<dbReference type="InterPro" id="IPR006201">
    <property type="entry name" value="Neur_channel"/>
</dbReference>
<evidence type="ECO:0000256" key="10">
    <source>
        <dbReference type="ARBA" id="ARBA00023018"/>
    </source>
</evidence>
<comment type="function">
    <text evidence="24">Subunit of heteromeric glycine-gated chloride channels. Plays an important role in the down-regulation of neuronal excitability. Contributes to the generation of inhibitory postsynaptic currents.</text>
</comment>
<comment type="caution">
    <text evidence="32">The sequence shown here is derived from an EMBL/GenBank/DDBJ whole genome shotgun (WGS) entry which is preliminary data.</text>
</comment>
<dbReference type="EMBL" id="JAAKFY010000022">
    <property type="protein sequence ID" value="KAF3838748.1"/>
    <property type="molecule type" value="Genomic_DNA"/>
</dbReference>
<dbReference type="InterPro" id="IPR006029">
    <property type="entry name" value="Neurotrans-gated_channel_TM"/>
</dbReference>
<keyword evidence="6" id="KW-0597">Phosphoprotein</keyword>
<gene>
    <name evidence="32" type="ORF">F7725_010516</name>
</gene>
<keyword evidence="18" id="KW-0628">Postsynaptic cell membrane</keyword>
<dbReference type="GO" id="GO:0016933">
    <property type="term" value="F:extracellularly glycine-gated ion channel activity"/>
    <property type="evidence" value="ECO:0007669"/>
    <property type="project" value="UniProtKB-ARBA"/>
</dbReference>
<evidence type="ECO:0000256" key="11">
    <source>
        <dbReference type="ARBA" id="ARBA00023065"/>
    </source>
</evidence>
<dbReference type="SUPFAM" id="SSF63712">
    <property type="entry name" value="Nicotinic receptor ligand binding domain-like"/>
    <property type="match status" value="1"/>
</dbReference>
<keyword evidence="11 29" id="KW-0406">Ion transport</keyword>
<dbReference type="AlphaFoldDB" id="A0A7J5XRP1"/>
<evidence type="ECO:0000256" key="17">
    <source>
        <dbReference type="ARBA" id="ARBA00023214"/>
    </source>
</evidence>
<proteinExistence type="inferred from homology"/>
<evidence type="ECO:0000256" key="2">
    <source>
        <dbReference type="ARBA" id="ARBA00004496"/>
    </source>
</evidence>
<dbReference type="GO" id="GO:0030425">
    <property type="term" value="C:dendrite"/>
    <property type="evidence" value="ECO:0007669"/>
    <property type="project" value="UniProtKB-SubCell"/>
</dbReference>
<evidence type="ECO:0000256" key="9">
    <source>
        <dbReference type="ARBA" id="ARBA00022989"/>
    </source>
</evidence>
<dbReference type="CDD" id="cd19061">
    <property type="entry name" value="LGIC_TM_GlyR_beta"/>
    <property type="match status" value="1"/>
</dbReference>
<comment type="similarity">
    <text evidence="25">Belongs to the ligand-gated ion channel (TC 1.A.9) family. Glycine receptor (TC 1.A.9.3) subfamily. GLRB sub-subfamily.</text>
</comment>
<feature type="transmembrane region" description="Helical" evidence="29">
    <location>
        <begin position="504"/>
        <end position="524"/>
    </location>
</feature>
<evidence type="ECO:0000256" key="5">
    <source>
        <dbReference type="ARBA" id="ARBA00022490"/>
    </source>
</evidence>
<dbReference type="Pfam" id="PF02931">
    <property type="entry name" value="Neur_chan_LBD"/>
    <property type="match status" value="1"/>
</dbReference>
<evidence type="ECO:0000313" key="33">
    <source>
        <dbReference type="Proteomes" id="UP000518266"/>
    </source>
</evidence>
<dbReference type="Proteomes" id="UP000518266">
    <property type="component" value="Unassembled WGS sequence"/>
</dbReference>
<keyword evidence="9 29" id="KW-1133">Transmembrane helix</keyword>
<comment type="subcellular location">
    <subcellularLocation>
        <location evidence="1">Cell projection</location>
        <location evidence="1">Dendrite</location>
    </subcellularLocation>
    <subcellularLocation>
        <location evidence="2">Cytoplasm</location>
    </subcellularLocation>
    <subcellularLocation>
        <location evidence="23">Postsynaptic cell membrane</location>
        <topology evidence="23">Multi-pass membrane protein</topology>
    </subcellularLocation>
</comment>
<sequence length="526" mass="59095">MSVVLMTGGLMMLSGSEQPLLRMLHDRYHASLHLGLPVLRRKGSSHIHTDSKITTNRASMGIKELAIFLLVLSLCLEGGYAKEKGTKKGKKKGKQVFCPSELSADDLARVPENTTRIPVEDRVNIFINSFGSIQETTMDYRVNIFLRQRWNDPRLKLPADYKSDSLTVDPTMFKCLWKPDLFFANEKSANFHDVTQENLLLFIFRNGDVLISMRLSVTLSCPLDLTLFPMDTQRCKMQLESFGYTTDDLQFMWQTGDPVQMDQIALPQFDMSQEDIDYGNCTKFYAGTGYYTCVEVIFTLRRQVGFYLMGVYAPTLLIVVLSWLSFWINPDASAARVPLGILSVLSLSSECTSLAQELPKVSYVKAIDIWLIACLLFGFASLVEYAVVQVMLNSPKRIEEEKAKMAVKEKALGNIPDAKNNTVNGTGGTPLHVSTLHVAETRCKKVCTSKSDLRTNDFSILSNFDCYGKSIDIAAALTKSQAKSKKRPPPPKPVIPSAAKRVDLYARALFPFSFLFFNVVYWSVYL</sequence>
<feature type="transmembrane region" description="Helical" evidence="29">
    <location>
        <begin position="369"/>
        <end position="388"/>
    </location>
</feature>
<comment type="catalytic activity">
    <reaction evidence="22">
        <text>chloride(in) = chloride(out)</text>
        <dbReference type="Rhea" id="RHEA:29823"/>
        <dbReference type="ChEBI" id="CHEBI:17996"/>
    </reaction>
</comment>
<name>A0A7J5XRP1_DISMA</name>
<protein>
    <recommendedName>
        <fullName evidence="27">Glycine receptor subunit beta</fullName>
    </recommendedName>
    <alternativeName>
        <fullName evidence="28">Glycine receptor 58 kDa subunit</fullName>
    </alternativeName>
</protein>
<keyword evidence="5" id="KW-0963">Cytoplasm</keyword>
<dbReference type="InterPro" id="IPR006202">
    <property type="entry name" value="Neur_chan_lig-bd"/>
</dbReference>
<dbReference type="SUPFAM" id="SSF90112">
    <property type="entry name" value="Neurotransmitter-gated ion-channel transmembrane pore"/>
    <property type="match status" value="1"/>
</dbReference>
<dbReference type="Gene3D" id="1.20.58.390">
    <property type="entry name" value="Neurotransmitter-gated ion-channel transmembrane domain"/>
    <property type="match status" value="1"/>
</dbReference>
<evidence type="ECO:0000256" key="25">
    <source>
        <dbReference type="ARBA" id="ARBA00060802"/>
    </source>
</evidence>
<keyword evidence="10" id="KW-0770">Synapse</keyword>
<keyword evidence="7 29" id="KW-0812">Transmembrane</keyword>
<dbReference type="InterPro" id="IPR018000">
    <property type="entry name" value="Neurotransmitter_ion_chnl_CS"/>
</dbReference>
<keyword evidence="14" id="KW-0675">Receptor</keyword>
<dbReference type="InterPro" id="IPR036719">
    <property type="entry name" value="Neuro-gated_channel_TM_sf"/>
</dbReference>
<evidence type="ECO:0000256" key="29">
    <source>
        <dbReference type="RuleBase" id="RU000687"/>
    </source>
</evidence>
<accession>A0A7J5XRP1</accession>
<keyword evidence="15" id="KW-0869">Chloride channel</keyword>
<evidence type="ECO:0000256" key="20">
    <source>
        <dbReference type="ARBA" id="ARBA00023286"/>
    </source>
</evidence>
<evidence type="ECO:0000256" key="19">
    <source>
        <dbReference type="ARBA" id="ARBA00023273"/>
    </source>
</evidence>
<evidence type="ECO:0000256" key="28">
    <source>
        <dbReference type="ARBA" id="ARBA00077540"/>
    </source>
</evidence>
<dbReference type="OrthoDB" id="407674at2759"/>
<dbReference type="InterPro" id="IPR047029">
    <property type="entry name" value="GlyR_beta_TM"/>
</dbReference>
<keyword evidence="33" id="KW-1185">Reference proteome</keyword>
<evidence type="ECO:0000313" key="32">
    <source>
        <dbReference type="EMBL" id="KAF3838748.1"/>
    </source>
</evidence>
<reference evidence="32 33" key="1">
    <citation type="submission" date="2020-03" db="EMBL/GenBank/DDBJ databases">
        <title>Dissostichus mawsoni Genome sequencing and assembly.</title>
        <authorList>
            <person name="Park H."/>
        </authorList>
    </citation>
    <scope>NUCLEOTIDE SEQUENCE [LARGE SCALE GENOMIC DNA]</scope>
    <source>
        <strain evidence="32">DM0001</strain>
        <tissue evidence="32">Muscle</tissue>
    </source>
</reference>
<keyword evidence="16" id="KW-0325">Glycoprotein</keyword>
<dbReference type="GO" id="GO:0045211">
    <property type="term" value="C:postsynaptic membrane"/>
    <property type="evidence" value="ECO:0007669"/>
    <property type="project" value="UniProtKB-SubCell"/>
</dbReference>
<evidence type="ECO:0000256" key="14">
    <source>
        <dbReference type="ARBA" id="ARBA00023170"/>
    </source>
</evidence>
<dbReference type="GO" id="GO:0005737">
    <property type="term" value="C:cytoplasm"/>
    <property type="evidence" value="ECO:0007669"/>
    <property type="project" value="UniProtKB-SubCell"/>
</dbReference>
<evidence type="ECO:0000256" key="16">
    <source>
        <dbReference type="ARBA" id="ARBA00023180"/>
    </source>
</evidence>
<evidence type="ECO:0000256" key="15">
    <source>
        <dbReference type="ARBA" id="ARBA00023173"/>
    </source>
</evidence>
<dbReference type="InterPro" id="IPR036734">
    <property type="entry name" value="Neur_chan_lig-bd_sf"/>
</dbReference>
<evidence type="ECO:0000256" key="18">
    <source>
        <dbReference type="ARBA" id="ARBA00023257"/>
    </source>
</evidence>
<dbReference type="Gene3D" id="2.70.170.10">
    <property type="entry name" value="Neurotransmitter-gated ion-channel ligand-binding domain"/>
    <property type="match status" value="1"/>
</dbReference>
<dbReference type="PRINTS" id="PR00252">
    <property type="entry name" value="NRIONCHANNEL"/>
</dbReference>
<evidence type="ECO:0000256" key="26">
    <source>
        <dbReference type="ARBA" id="ARBA00064974"/>
    </source>
</evidence>
<organism evidence="32 33">
    <name type="scientific">Dissostichus mawsoni</name>
    <name type="common">Antarctic cod</name>
    <dbReference type="NCBI Taxonomy" id="36200"/>
    <lineage>
        <taxon>Eukaryota</taxon>
        <taxon>Metazoa</taxon>
        <taxon>Chordata</taxon>
        <taxon>Craniata</taxon>
        <taxon>Vertebrata</taxon>
        <taxon>Euteleostomi</taxon>
        <taxon>Actinopterygii</taxon>
        <taxon>Neopterygii</taxon>
        <taxon>Teleostei</taxon>
        <taxon>Neoteleostei</taxon>
        <taxon>Acanthomorphata</taxon>
        <taxon>Eupercaria</taxon>
        <taxon>Perciformes</taxon>
        <taxon>Notothenioidei</taxon>
        <taxon>Nototheniidae</taxon>
        <taxon>Dissostichus</taxon>
    </lineage>
</organism>
<dbReference type="PANTHER" id="PTHR18945">
    <property type="entry name" value="NEUROTRANSMITTER GATED ION CHANNEL"/>
    <property type="match status" value="1"/>
</dbReference>
<evidence type="ECO:0000256" key="6">
    <source>
        <dbReference type="ARBA" id="ARBA00022553"/>
    </source>
</evidence>
<evidence type="ECO:0000256" key="12">
    <source>
        <dbReference type="ARBA" id="ARBA00023136"/>
    </source>
</evidence>
<evidence type="ECO:0000259" key="30">
    <source>
        <dbReference type="Pfam" id="PF02931"/>
    </source>
</evidence>
<keyword evidence="12 29" id="KW-0472">Membrane</keyword>
<dbReference type="GO" id="GO:0005254">
    <property type="term" value="F:chloride channel activity"/>
    <property type="evidence" value="ECO:0007669"/>
    <property type="project" value="UniProtKB-KW"/>
</dbReference>
<keyword evidence="17" id="KW-0868">Chloride</keyword>
<evidence type="ECO:0000256" key="21">
    <source>
        <dbReference type="ARBA" id="ARBA00023303"/>
    </source>
</evidence>
<dbReference type="PRINTS" id="PR00253">
    <property type="entry name" value="GABAARECEPTR"/>
</dbReference>
<feature type="domain" description="Neurotransmitter-gated ion-channel ligand-binding" evidence="30">
    <location>
        <begin position="111"/>
        <end position="303"/>
    </location>
</feature>
<dbReference type="PROSITE" id="PS00236">
    <property type="entry name" value="NEUROTR_ION_CHANNEL"/>
    <property type="match status" value="1"/>
</dbReference>
<keyword evidence="21 29" id="KW-0407">Ion channel</keyword>
<evidence type="ECO:0000256" key="13">
    <source>
        <dbReference type="ARBA" id="ARBA00023157"/>
    </source>
</evidence>
<dbReference type="InterPro" id="IPR038050">
    <property type="entry name" value="Neuro_actylchol_rec"/>
</dbReference>
<evidence type="ECO:0000259" key="31">
    <source>
        <dbReference type="Pfam" id="PF02932"/>
    </source>
</evidence>
<dbReference type="Pfam" id="PF02932">
    <property type="entry name" value="Neur_chan_memb"/>
    <property type="match status" value="1"/>
</dbReference>
<feature type="domain" description="Neurotransmitter-gated ion-channel transmembrane" evidence="31">
    <location>
        <begin position="311"/>
        <end position="522"/>
    </location>
</feature>
<keyword evidence="4" id="KW-1003">Cell membrane</keyword>
<evidence type="ECO:0000256" key="8">
    <source>
        <dbReference type="ARBA" id="ARBA00022729"/>
    </source>
</evidence>
<evidence type="ECO:0000256" key="7">
    <source>
        <dbReference type="ARBA" id="ARBA00022692"/>
    </source>
</evidence>
<keyword evidence="20" id="KW-1071">Ligand-gated ion channel</keyword>
<dbReference type="FunFam" id="2.70.170.10:FF:000014">
    <property type="entry name" value="Glycine receptor subunit beta"/>
    <property type="match status" value="1"/>
</dbReference>
<dbReference type="GO" id="GO:0034707">
    <property type="term" value="C:chloride channel complex"/>
    <property type="evidence" value="ECO:0007669"/>
    <property type="project" value="UniProtKB-KW"/>
</dbReference>
<evidence type="ECO:0000256" key="22">
    <source>
        <dbReference type="ARBA" id="ARBA00024167"/>
    </source>
</evidence>
<evidence type="ECO:0000256" key="3">
    <source>
        <dbReference type="ARBA" id="ARBA00022448"/>
    </source>
</evidence>
<evidence type="ECO:0000256" key="4">
    <source>
        <dbReference type="ARBA" id="ARBA00022475"/>
    </source>
</evidence>
<evidence type="ECO:0000256" key="1">
    <source>
        <dbReference type="ARBA" id="ARBA00004279"/>
    </source>
</evidence>
<keyword evidence="8" id="KW-0732">Signal</keyword>
<comment type="caution">
    <text evidence="29">Lacks conserved residue(s) required for the propagation of feature annotation.</text>
</comment>
<dbReference type="InterPro" id="IPR006028">
    <property type="entry name" value="GABAA/Glycine_rcpt"/>
</dbReference>
<feature type="transmembrane region" description="Helical" evidence="29">
    <location>
        <begin position="306"/>
        <end position="328"/>
    </location>
</feature>
<keyword evidence="3 29" id="KW-0813">Transport</keyword>
<dbReference type="GO" id="GO:0004888">
    <property type="term" value="F:transmembrane signaling receptor activity"/>
    <property type="evidence" value="ECO:0007669"/>
    <property type="project" value="InterPro"/>
</dbReference>
<evidence type="ECO:0000256" key="23">
    <source>
        <dbReference type="ARBA" id="ARBA00034104"/>
    </source>
</evidence>
<evidence type="ECO:0000256" key="27">
    <source>
        <dbReference type="ARBA" id="ARBA00072340"/>
    </source>
</evidence>
<dbReference type="FunFam" id="1.20.58.390:FF:000070">
    <property type="entry name" value="Glycine receptor beta"/>
    <property type="match status" value="1"/>
</dbReference>